<comment type="caution">
    <text evidence="5">The sequence shown here is derived from an EMBL/GenBank/DDBJ whole genome shotgun (WGS) entry which is preliminary data.</text>
</comment>
<keyword evidence="1 3" id="KW-0732">Signal</keyword>
<evidence type="ECO:0000259" key="4">
    <source>
        <dbReference type="Pfam" id="PF03968"/>
    </source>
</evidence>
<dbReference type="Pfam" id="PF03968">
    <property type="entry name" value="LptD_N"/>
    <property type="match status" value="1"/>
</dbReference>
<dbReference type="GO" id="GO:0009279">
    <property type="term" value="C:cell outer membrane"/>
    <property type="evidence" value="ECO:0007669"/>
    <property type="project" value="TreeGrafter"/>
</dbReference>
<feature type="domain" description="Organic solvent tolerance-like N-terminal" evidence="4">
    <location>
        <begin position="35"/>
        <end position="141"/>
    </location>
</feature>
<dbReference type="InterPro" id="IPR005653">
    <property type="entry name" value="OstA-like_N"/>
</dbReference>
<dbReference type="EMBL" id="BBPI01000048">
    <property type="protein sequence ID" value="GAM01122.1"/>
    <property type="molecule type" value="Genomic_DNA"/>
</dbReference>
<dbReference type="PANTHER" id="PTHR36504:SF1">
    <property type="entry name" value="LIPOPOLYSACCHARIDE EXPORT SYSTEM PROTEIN LPTA"/>
    <property type="match status" value="1"/>
</dbReference>
<organism evidence="5 6">
    <name type="scientific">Sphingomonas parapaucimobilis NBRC 15100</name>
    <dbReference type="NCBI Taxonomy" id="1219049"/>
    <lineage>
        <taxon>Bacteria</taxon>
        <taxon>Pseudomonadati</taxon>
        <taxon>Pseudomonadota</taxon>
        <taxon>Alphaproteobacteria</taxon>
        <taxon>Sphingomonadales</taxon>
        <taxon>Sphingomonadaceae</taxon>
        <taxon>Sphingomonas</taxon>
    </lineage>
</organism>
<dbReference type="GO" id="GO:0030288">
    <property type="term" value="C:outer membrane-bounded periplasmic space"/>
    <property type="evidence" value="ECO:0007669"/>
    <property type="project" value="TreeGrafter"/>
</dbReference>
<evidence type="ECO:0000256" key="1">
    <source>
        <dbReference type="ARBA" id="ARBA00022729"/>
    </source>
</evidence>
<evidence type="ECO:0000313" key="5">
    <source>
        <dbReference type="EMBL" id="GAM01122.1"/>
    </source>
</evidence>
<dbReference type="RefSeq" id="WP_042487283.1">
    <property type="nucleotide sequence ID" value="NZ_BBPI01000048.1"/>
</dbReference>
<dbReference type="InterPro" id="IPR052037">
    <property type="entry name" value="LPS_export_LptA"/>
</dbReference>
<reference evidence="5 6" key="1">
    <citation type="submission" date="2014-11" db="EMBL/GenBank/DDBJ databases">
        <title>Whole genome shotgun sequence of Sphingomonas parapaucimobilis NBRC 15100.</title>
        <authorList>
            <person name="Katano-Makiyama Y."/>
            <person name="Hosoyama A."/>
            <person name="Hashimoto M."/>
            <person name="Hosoyama Y."/>
            <person name="Noguchi M."/>
            <person name="Numata M."/>
            <person name="Tsuchikane K."/>
            <person name="Hirakata S."/>
            <person name="Uohara A."/>
            <person name="Shimodaira J."/>
            <person name="Ohji S."/>
            <person name="Ichikawa N."/>
            <person name="Kimura A."/>
            <person name="Yamazoe A."/>
            <person name="Fujita N."/>
        </authorList>
    </citation>
    <scope>NUCLEOTIDE SEQUENCE [LARGE SCALE GENOMIC DNA]</scope>
    <source>
        <strain evidence="5 6">NBRC 15100</strain>
    </source>
</reference>
<dbReference type="GO" id="GO:0017089">
    <property type="term" value="F:glycolipid transfer activity"/>
    <property type="evidence" value="ECO:0007669"/>
    <property type="project" value="TreeGrafter"/>
</dbReference>
<dbReference type="PANTHER" id="PTHR36504">
    <property type="entry name" value="LIPOPOLYSACCHARIDE EXPORT SYSTEM PROTEIN LPTA"/>
    <property type="match status" value="1"/>
</dbReference>
<feature type="region of interest" description="Disordered" evidence="2">
    <location>
        <begin position="149"/>
        <end position="180"/>
    </location>
</feature>
<evidence type="ECO:0000256" key="2">
    <source>
        <dbReference type="SAM" id="MobiDB-lite"/>
    </source>
</evidence>
<sequence length="180" mass="18626">MHKLFAAAAPALLVLAVSAAAQVKHNSRAPVDFGADVIELQDKQNRAVLSGNVSLRQAEMTLTAARMTVFYTGQVLGGKPQVSRFDASGGVVVKRPDQTARSNYAIYDLNRRVITMLGNVTLTQGGNTVNGGRLTLNLDTGRAVIDGSSVAGGASSGTGGAVTRAPSGRVTGTFSVPDRN</sequence>
<keyword evidence="6" id="KW-1185">Reference proteome</keyword>
<name>A0A0A1W7E8_9SPHN</name>
<feature type="signal peptide" evidence="3">
    <location>
        <begin position="1"/>
        <end position="21"/>
    </location>
</feature>
<dbReference type="Gene3D" id="2.60.450.10">
    <property type="entry name" value="Lipopolysaccharide (LPS) transport protein A like domain"/>
    <property type="match status" value="1"/>
</dbReference>
<accession>A0A0A1W7E8</accession>
<dbReference type="OrthoDB" id="9811926at2"/>
<proteinExistence type="predicted"/>
<gene>
    <name evidence="5" type="ORF">SP5_048_00130</name>
</gene>
<dbReference type="Proteomes" id="UP000032305">
    <property type="component" value="Unassembled WGS sequence"/>
</dbReference>
<protein>
    <recommendedName>
        <fullName evidence="4">Organic solvent tolerance-like N-terminal domain-containing protein</fullName>
    </recommendedName>
</protein>
<evidence type="ECO:0000256" key="3">
    <source>
        <dbReference type="SAM" id="SignalP"/>
    </source>
</evidence>
<dbReference type="AlphaFoldDB" id="A0A0A1W7E8"/>
<evidence type="ECO:0000313" key="6">
    <source>
        <dbReference type="Proteomes" id="UP000032305"/>
    </source>
</evidence>
<dbReference type="GO" id="GO:0015920">
    <property type="term" value="P:lipopolysaccharide transport"/>
    <property type="evidence" value="ECO:0007669"/>
    <property type="project" value="TreeGrafter"/>
</dbReference>
<dbReference type="eggNOG" id="COG1934">
    <property type="taxonomic scope" value="Bacteria"/>
</dbReference>
<feature type="chain" id="PRO_5001981945" description="Organic solvent tolerance-like N-terminal domain-containing protein" evidence="3">
    <location>
        <begin position="22"/>
        <end position="180"/>
    </location>
</feature>